<dbReference type="PANTHER" id="PTHR43578:SF3">
    <property type="entry name" value="NADH-QUINONE OXIDOREDUCTASE SUBUNIT F"/>
    <property type="match status" value="1"/>
</dbReference>
<keyword evidence="5" id="KW-0411">Iron-sulfur</keyword>
<evidence type="ECO:0000256" key="1">
    <source>
        <dbReference type="ARBA" id="ARBA00007523"/>
    </source>
</evidence>
<evidence type="ECO:0000256" key="4">
    <source>
        <dbReference type="ARBA" id="ARBA00023004"/>
    </source>
</evidence>
<evidence type="ECO:0000256" key="5">
    <source>
        <dbReference type="ARBA" id="ARBA00023014"/>
    </source>
</evidence>
<evidence type="ECO:0000259" key="6">
    <source>
        <dbReference type="SMART" id="SM00928"/>
    </source>
</evidence>
<dbReference type="PANTHER" id="PTHR43578">
    <property type="entry name" value="NADH-QUINONE OXIDOREDUCTASE SUBUNIT F"/>
    <property type="match status" value="1"/>
</dbReference>
<evidence type="ECO:0000256" key="3">
    <source>
        <dbReference type="ARBA" id="ARBA00022723"/>
    </source>
</evidence>
<dbReference type="InterPro" id="IPR019575">
    <property type="entry name" value="Nuop51_4Fe4S-bd"/>
</dbReference>
<keyword evidence="8" id="KW-1185">Reference proteome</keyword>
<name>A0ABY5DS23_9ACTN</name>
<dbReference type="SUPFAM" id="SSF142019">
    <property type="entry name" value="Nqo1 FMN-binding domain-like"/>
    <property type="match status" value="1"/>
</dbReference>
<dbReference type="Pfam" id="PF10589">
    <property type="entry name" value="NADH_4Fe-4S"/>
    <property type="match status" value="1"/>
</dbReference>
<dbReference type="InterPro" id="IPR001949">
    <property type="entry name" value="NADH-UbQ_OxRdtase_51kDa_CS"/>
</dbReference>
<organism evidence="7 8">
    <name type="scientific">Paraconexibacter antarcticus</name>
    <dbReference type="NCBI Taxonomy" id="2949664"/>
    <lineage>
        <taxon>Bacteria</taxon>
        <taxon>Bacillati</taxon>
        <taxon>Actinomycetota</taxon>
        <taxon>Thermoleophilia</taxon>
        <taxon>Solirubrobacterales</taxon>
        <taxon>Paraconexibacteraceae</taxon>
        <taxon>Paraconexibacter</taxon>
    </lineage>
</organism>
<feature type="domain" description="NADH-ubiquinone oxidoreductase 51kDa subunit iron-sulphur binding" evidence="6">
    <location>
        <begin position="284"/>
        <end position="330"/>
    </location>
</feature>
<keyword evidence="2" id="KW-0004">4Fe-4S</keyword>
<protein>
    <recommendedName>
        <fullName evidence="6">NADH-ubiquinone oxidoreductase 51kDa subunit iron-sulphur binding domain-containing protein</fullName>
    </recommendedName>
</protein>
<dbReference type="RefSeq" id="WP_254570262.1">
    <property type="nucleotide sequence ID" value="NZ_CP098502.1"/>
</dbReference>
<dbReference type="Pfam" id="PF01512">
    <property type="entry name" value="Complex1_51K"/>
    <property type="match status" value="1"/>
</dbReference>
<dbReference type="InterPro" id="IPR037225">
    <property type="entry name" value="Nuo51_FMN-bd_sf"/>
</dbReference>
<dbReference type="PROSITE" id="PS00645">
    <property type="entry name" value="COMPLEX1_51K_2"/>
    <property type="match status" value="1"/>
</dbReference>
<keyword evidence="3" id="KW-0479">Metal-binding</keyword>
<dbReference type="Gene3D" id="1.20.1440.230">
    <property type="entry name" value="NADH-ubiquinone oxidoreductase 51kDa subunit, iron-sulphur binding domain"/>
    <property type="match status" value="1"/>
</dbReference>
<evidence type="ECO:0000256" key="2">
    <source>
        <dbReference type="ARBA" id="ARBA00022485"/>
    </source>
</evidence>
<reference evidence="7 8" key="1">
    <citation type="submission" date="2022-06" db="EMBL/GenBank/DDBJ databases">
        <title>Paraconexibacter antarcticus.</title>
        <authorList>
            <person name="Kim C.S."/>
        </authorList>
    </citation>
    <scope>NUCLEOTIDE SEQUENCE [LARGE SCALE GENOMIC DNA]</scope>
    <source>
        <strain evidence="7 8">02-257</strain>
    </source>
</reference>
<dbReference type="SUPFAM" id="SSF142984">
    <property type="entry name" value="Nqo1 middle domain-like"/>
    <property type="match status" value="1"/>
</dbReference>
<dbReference type="InterPro" id="IPR011538">
    <property type="entry name" value="Nuo51_FMN-bd"/>
</dbReference>
<dbReference type="SUPFAM" id="SSF140490">
    <property type="entry name" value="Nqo1C-terminal domain-like"/>
    <property type="match status" value="1"/>
</dbReference>
<evidence type="ECO:0000313" key="7">
    <source>
        <dbReference type="EMBL" id="UTI63537.1"/>
    </source>
</evidence>
<gene>
    <name evidence="7" type="ORF">NBH00_19605</name>
</gene>
<dbReference type="EMBL" id="CP098502">
    <property type="protein sequence ID" value="UTI63537.1"/>
    <property type="molecule type" value="Genomic_DNA"/>
</dbReference>
<dbReference type="Gene3D" id="3.10.20.600">
    <property type="match status" value="1"/>
</dbReference>
<evidence type="ECO:0000313" key="8">
    <source>
        <dbReference type="Proteomes" id="UP001056035"/>
    </source>
</evidence>
<dbReference type="SMART" id="SM00928">
    <property type="entry name" value="NADH_4Fe-4S"/>
    <property type="match status" value="1"/>
</dbReference>
<proteinExistence type="inferred from homology"/>
<accession>A0ABY5DS23</accession>
<sequence length="364" mass="38184">MKDADLKGRGGAAFPAGVKWGFVAGTTPADGQRVVVANGDEGDPGSYIDKHLMERRPHLVLEGMALAAFTVGAQRGFVFVRSEYPDSLPALRRAVAEARAAGLLGANVLGSGLSFDIEIHEGAGSYVVGEETALLASLRGLRGTVSARPPFPAARGWHGRPTLVHNIETLANVPFIAAHGASAYRALSPGATPGTKLVCLNQRFVTPGLYEVSFGTSLRTICDGLGGGLKDGHTLKALQVGGPLGGILPASLLDTPLDFAPLAEHGCMVGHGSIVAFDETTDMRALARHLMKFGADESCGKCFPCRVGLRRGEELLDRPGPVDRAKLEALLETLELGSLCAHGDGLPAPIRSLVEHFPHELELV</sequence>
<comment type="similarity">
    <text evidence="1">Belongs to the complex I 51 kDa subunit family.</text>
</comment>
<dbReference type="Gene3D" id="3.40.50.11540">
    <property type="entry name" value="NADH-ubiquinone oxidoreductase 51kDa subunit"/>
    <property type="match status" value="1"/>
</dbReference>
<keyword evidence="4" id="KW-0408">Iron</keyword>
<dbReference type="Proteomes" id="UP001056035">
    <property type="component" value="Chromosome"/>
</dbReference>
<dbReference type="InterPro" id="IPR037207">
    <property type="entry name" value="Nuop51_4Fe4S-bd_sf"/>
</dbReference>